<dbReference type="EnsemblPlants" id="KRH51924">
    <property type="protein sequence ID" value="KRH51924"/>
    <property type="gene ID" value="GLYMA_06G035500"/>
</dbReference>
<dbReference type="EMBL" id="CM000839">
    <property type="protein sequence ID" value="KRH51924.1"/>
    <property type="molecule type" value="Genomic_DNA"/>
</dbReference>
<dbReference type="HOGENOM" id="CLU_2282548_0_0_1"/>
<dbReference type="AlphaFoldDB" id="I1K7V6"/>
<reference evidence="1 2" key="1">
    <citation type="journal article" date="2010" name="Nature">
        <title>Genome sequence of the palaeopolyploid soybean.</title>
        <authorList>
            <person name="Schmutz J."/>
            <person name="Cannon S.B."/>
            <person name="Schlueter J."/>
            <person name="Ma J."/>
            <person name="Mitros T."/>
            <person name="Nelson W."/>
            <person name="Hyten D.L."/>
            <person name="Song Q."/>
            <person name="Thelen J.J."/>
            <person name="Cheng J."/>
            <person name="Xu D."/>
            <person name="Hellsten U."/>
            <person name="May G.D."/>
            <person name="Yu Y."/>
            <person name="Sakurai T."/>
            <person name="Umezawa T."/>
            <person name="Bhattacharyya M.K."/>
            <person name="Sandhu D."/>
            <person name="Valliyodan B."/>
            <person name="Lindquist E."/>
            <person name="Peto M."/>
            <person name="Grant D."/>
            <person name="Shu S."/>
            <person name="Goodstein D."/>
            <person name="Barry K."/>
            <person name="Futrell-Griggs M."/>
            <person name="Abernathy B."/>
            <person name="Du J."/>
            <person name="Tian Z."/>
            <person name="Zhu L."/>
            <person name="Gill N."/>
            <person name="Joshi T."/>
            <person name="Libault M."/>
            <person name="Sethuraman A."/>
            <person name="Zhang X.-C."/>
            <person name="Shinozaki K."/>
            <person name="Nguyen H.T."/>
            <person name="Wing R.A."/>
            <person name="Cregan P."/>
            <person name="Specht J."/>
            <person name="Grimwood J."/>
            <person name="Rokhsar D."/>
            <person name="Stacey G."/>
            <person name="Shoemaker R.C."/>
            <person name="Jackson S.A."/>
        </authorList>
    </citation>
    <scope>NUCLEOTIDE SEQUENCE [LARGE SCALE GENOMIC DNA]</scope>
    <source>
        <strain evidence="2">cv. Williams 82</strain>
        <tissue evidence="1">Callus</tissue>
    </source>
</reference>
<evidence type="ECO:0000313" key="2">
    <source>
        <dbReference type="EnsemblPlants" id="KRH51924"/>
    </source>
</evidence>
<proteinExistence type="predicted"/>
<evidence type="ECO:0000313" key="1">
    <source>
        <dbReference type="EMBL" id="KRH51924.1"/>
    </source>
</evidence>
<gene>
    <name evidence="1" type="ORF">GLYMA_06G035500</name>
</gene>
<reference evidence="2" key="2">
    <citation type="submission" date="2018-02" db="UniProtKB">
        <authorList>
            <consortium name="EnsemblPlants"/>
        </authorList>
    </citation>
    <scope>IDENTIFICATION</scope>
    <source>
        <strain evidence="2">Williams 82</strain>
    </source>
</reference>
<organism evidence="2">
    <name type="scientific">Glycine max</name>
    <name type="common">Soybean</name>
    <name type="synonym">Glycine hispida</name>
    <dbReference type="NCBI Taxonomy" id="3847"/>
    <lineage>
        <taxon>Eukaryota</taxon>
        <taxon>Viridiplantae</taxon>
        <taxon>Streptophyta</taxon>
        <taxon>Embryophyta</taxon>
        <taxon>Tracheophyta</taxon>
        <taxon>Spermatophyta</taxon>
        <taxon>Magnoliopsida</taxon>
        <taxon>eudicotyledons</taxon>
        <taxon>Gunneridae</taxon>
        <taxon>Pentapetalae</taxon>
        <taxon>rosids</taxon>
        <taxon>fabids</taxon>
        <taxon>Fabales</taxon>
        <taxon>Fabaceae</taxon>
        <taxon>Papilionoideae</taxon>
        <taxon>50 kb inversion clade</taxon>
        <taxon>NPAAA clade</taxon>
        <taxon>indigoferoid/millettioid clade</taxon>
        <taxon>Phaseoleae</taxon>
        <taxon>Glycine</taxon>
        <taxon>Glycine subgen. Soja</taxon>
    </lineage>
</organism>
<name>I1K7V6_SOYBN</name>
<dbReference type="Proteomes" id="UP000008827">
    <property type="component" value="Chromosome 6"/>
</dbReference>
<dbReference type="Gramene" id="KRH51924">
    <property type="protein sequence ID" value="KRH51924"/>
    <property type="gene ID" value="GLYMA_06G035500"/>
</dbReference>
<dbReference type="PaxDb" id="3847-GLYMA06G03870.1"/>
<keyword evidence="3" id="KW-1185">Reference proteome</keyword>
<evidence type="ECO:0000313" key="3">
    <source>
        <dbReference type="Proteomes" id="UP000008827"/>
    </source>
</evidence>
<sequence>MTLIISRASTRIGIGLPEYGSTNIAFDKSLHSVCPLRIRWGKLAAGFKCGSQTFCHCIIFSRAKWMESKGGFSTFSDAFSFLLCHKHHKIVENSTCSGGDND</sequence>
<accession>I1K7V6</accession>
<reference evidence="1" key="3">
    <citation type="submission" date="2018-07" db="EMBL/GenBank/DDBJ databases">
        <title>WGS assembly of Glycine max.</title>
        <authorList>
            <person name="Schmutz J."/>
            <person name="Cannon S."/>
            <person name="Schlueter J."/>
            <person name="Ma J."/>
            <person name="Mitros T."/>
            <person name="Nelson W."/>
            <person name="Hyten D."/>
            <person name="Song Q."/>
            <person name="Thelen J."/>
            <person name="Cheng J."/>
            <person name="Xu D."/>
            <person name="Hellsten U."/>
            <person name="May G."/>
            <person name="Yu Y."/>
            <person name="Sakurai T."/>
            <person name="Umezawa T."/>
            <person name="Bhattacharyya M."/>
            <person name="Sandhu D."/>
            <person name="Valliyodan B."/>
            <person name="Lindquist E."/>
            <person name="Peto M."/>
            <person name="Grant D."/>
            <person name="Shu S."/>
            <person name="Goodstein D."/>
            <person name="Barry K."/>
            <person name="Futrell-Griggs M."/>
            <person name="Abernathy B."/>
            <person name="Du J."/>
            <person name="Tian Z."/>
            <person name="Zhu L."/>
            <person name="Gill N."/>
            <person name="Joshi T."/>
            <person name="Libault M."/>
            <person name="Sethuraman A."/>
            <person name="Zhang X."/>
            <person name="Shinozaki K."/>
            <person name="Nguyen H."/>
            <person name="Wing R."/>
            <person name="Cregan P."/>
            <person name="Specht J."/>
            <person name="Grimwood J."/>
            <person name="Rokhsar D."/>
            <person name="Stacey G."/>
            <person name="Shoemaker R."/>
            <person name="Jackson S."/>
        </authorList>
    </citation>
    <scope>NUCLEOTIDE SEQUENCE</scope>
    <source>
        <tissue evidence="1">Callus</tissue>
    </source>
</reference>
<dbReference type="InParanoid" id="I1K7V6"/>
<protein>
    <submittedName>
        <fullName evidence="1 2">Uncharacterized protein</fullName>
    </submittedName>
</protein>